<evidence type="ECO:0000256" key="4">
    <source>
        <dbReference type="ARBA" id="ARBA00023033"/>
    </source>
</evidence>
<accession>A0A914EEQ3</accession>
<dbReference type="WBParaSite" id="ACRNAN_scaffold7264.g20984.t1">
    <property type="protein sequence ID" value="ACRNAN_scaffold7264.g20984.t1"/>
    <property type="gene ID" value="ACRNAN_scaffold7264.g20984"/>
</dbReference>
<dbReference type="GO" id="GO:0006805">
    <property type="term" value="P:xenobiotic metabolic process"/>
    <property type="evidence" value="ECO:0007669"/>
    <property type="project" value="TreeGrafter"/>
</dbReference>
<dbReference type="SUPFAM" id="SSF48264">
    <property type="entry name" value="Cytochrome P450"/>
    <property type="match status" value="1"/>
</dbReference>
<evidence type="ECO:0000313" key="6">
    <source>
        <dbReference type="WBParaSite" id="ACRNAN_scaffold7264.g20984.t1"/>
    </source>
</evidence>
<keyword evidence="2" id="KW-0479">Metal-binding</keyword>
<keyword evidence="5" id="KW-1185">Reference proteome</keyword>
<protein>
    <submittedName>
        <fullName evidence="6">Cytochrome P450</fullName>
    </submittedName>
</protein>
<evidence type="ECO:0000256" key="3">
    <source>
        <dbReference type="ARBA" id="ARBA00023004"/>
    </source>
</evidence>
<evidence type="ECO:0000256" key="2">
    <source>
        <dbReference type="ARBA" id="ARBA00022723"/>
    </source>
</evidence>
<comment type="similarity">
    <text evidence="1">Belongs to the cytochrome P450 family.</text>
</comment>
<evidence type="ECO:0000313" key="5">
    <source>
        <dbReference type="Proteomes" id="UP000887540"/>
    </source>
</evidence>
<dbReference type="Proteomes" id="UP000887540">
    <property type="component" value="Unplaced"/>
</dbReference>
<keyword evidence="4" id="KW-0560">Oxidoreductase</keyword>
<reference evidence="6" key="1">
    <citation type="submission" date="2022-11" db="UniProtKB">
        <authorList>
            <consortium name="WormBaseParasite"/>
        </authorList>
    </citation>
    <scope>IDENTIFICATION</scope>
</reference>
<sequence length="207" mass="24811">MLFYLIFSFAIFFLFYNFYWKRRNLPPGPTPLPILGNLLSLKNSYEAYLNWRKEYGPVYTYWVSEMPVIAVTDFPSIQETFVKHGDVFAGRMWFDEIGKIFREHMRFVTHPAVLILVQKPEFLKHLPYFSGLYKKLIHNRDMLFEFFNRQITQHQESIDFNSSNESTDFVEAYLREIHKTDAEERGFTYLQLENICMDLWIAGTYGF</sequence>
<dbReference type="InterPro" id="IPR050182">
    <property type="entry name" value="Cytochrome_P450_fam2"/>
</dbReference>
<keyword evidence="3" id="KW-0408">Iron</keyword>
<dbReference type="PANTHER" id="PTHR24300">
    <property type="entry name" value="CYTOCHROME P450 508A4-RELATED"/>
    <property type="match status" value="1"/>
</dbReference>
<name>A0A914EEQ3_9BILA</name>
<dbReference type="InterPro" id="IPR002401">
    <property type="entry name" value="Cyt_P450_E_grp-I"/>
</dbReference>
<dbReference type="GO" id="GO:0005737">
    <property type="term" value="C:cytoplasm"/>
    <property type="evidence" value="ECO:0007669"/>
    <property type="project" value="TreeGrafter"/>
</dbReference>
<dbReference type="GO" id="GO:0016712">
    <property type="term" value="F:oxidoreductase activity, acting on paired donors, with incorporation or reduction of molecular oxygen, reduced flavin or flavoprotein as one donor, and incorporation of one atom of oxygen"/>
    <property type="evidence" value="ECO:0007669"/>
    <property type="project" value="TreeGrafter"/>
</dbReference>
<proteinExistence type="inferred from homology"/>
<dbReference type="GO" id="GO:0020037">
    <property type="term" value="F:heme binding"/>
    <property type="evidence" value="ECO:0007669"/>
    <property type="project" value="InterPro"/>
</dbReference>
<dbReference type="InterPro" id="IPR001128">
    <property type="entry name" value="Cyt_P450"/>
</dbReference>
<keyword evidence="4" id="KW-0503">Monooxygenase</keyword>
<dbReference type="Pfam" id="PF00067">
    <property type="entry name" value="p450"/>
    <property type="match status" value="1"/>
</dbReference>
<dbReference type="InterPro" id="IPR036396">
    <property type="entry name" value="Cyt_P450_sf"/>
</dbReference>
<dbReference type="PANTHER" id="PTHR24300:SF375">
    <property type="entry name" value="CYTOCHROME P450 FAMILY"/>
    <property type="match status" value="1"/>
</dbReference>
<evidence type="ECO:0000256" key="1">
    <source>
        <dbReference type="ARBA" id="ARBA00010617"/>
    </source>
</evidence>
<dbReference type="AlphaFoldDB" id="A0A914EEQ3"/>
<dbReference type="GO" id="GO:0005506">
    <property type="term" value="F:iron ion binding"/>
    <property type="evidence" value="ECO:0007669"/>
    <property type="project" value="InterPro"/>
</dbReference>
<organism evidence="5 6">
    <name type="scientific">Acrobeloides nanus</name>
    <dbReference type="NCBI Taxonomy" id="290746"/>
    <lineage>
        <taxon>Eukaryota</taxon>
        <taxon>Metazoa</taxon>
        <taxon>Ecdysozoa</taxon>
        <taxon>Nematoda</taxon>
        <taxon>Chromadorea</taxon>
        <taxon>Rhabditida</taxon>
        <taxon>Tylenchina</taxon>
        <taxon>Cephalobomorpha</taxon>
        <taxon>Cephaloboidea</taxon>
        <taxon>Cephalobidae</taxon>
        <taxon>Acrobeloides</taxon>
    </lineage>
</organism>
<dbReference type="Gene3D" id="1.10.630.10">
    <property type="entry name" value="Cytochrome P450"/>
    <property type="match status" value="2"/>
</dbReference>
<dbReference type="PRINTS" id="PR00463">
    <property type="entry name" value="EP450I"/>
</dbReference>
<dbReference type="GO" id="GO:0006082">
    <property type="term" value="P:organic acid metabolic process"/>
    <property type="evidence" value="ECO:0007669"/>
    <property type="project" value="TreeGrafter"/>
</dbReference>